<feature type="transmembrane region" description="Helical" evidence="10">
    <location>
        <begin position="264"/>
        <end position="289"/>
    </location>
</feature>
<comment type="subcellular location">
    <subcellularLocation>
        <location evidence="1 10">Cell membrane</location>
        <topology evidence="1 10">Multi-pass membrane protein</topology>
    </subcellularLocation>
</comment>
<keyword evidence="9 10" id="KW-0807">Transducer</keyword>
<evidence type="ECO:0000256" key="9">
    <source>
        <dbReference type="ARBA" id="ARBA00023224"/>
    </source>
</evidence>
<evidence type="ECO:0000313" key="11">
    <source>
        <dbReference type="EMBL" id="QHN69124.1"/>
    </source>
</evidence>
<dbReference type="InterPro" id="IPR004117">
    <property type="entry name" value="7tm6_olfct_rcpt"/>
</dbReference>
<name>A0A857N7P2_9HYME</name>
<keyword evidence="8 10" id="KW-0675">Receptor</keyword>
<dbReference type="PANTHER" id="PTHR21137:SF35">
    <property type="entry name" value="ODORANT RECEPTOR 19A-RELATED"/>
    <property type="match status" value="1"/>
</dbReference>
<dbReference type="GO" id="GO:0004984">
    <property type="term" value="F:olfactory receptor activity"/>
    <property type="evidence" value="ECO:0007669"/>
    <property type="project" value="InterPro"/>
</dbReference>
<feature type="transmembrane region" description="Helical" evidence="10">
    <location>
        <begin position="189"/>
        <end position="216"/>
    </location>
</feature>
<comment type="caution">
    <text evidence="10">Lacks conserved residue(s) required for the propagation of feature annotation.</text>
</comment>
<evidence type="ECO:0000256" key="2">
    <source>
        <dbReference type="ARBA" id="ARBA00022475"/>
    </source>
</evidence>
<evidence type="ECO:0000256" key="4">
    <source>
        <dbReference type="ARBA" id="ARBA00022692"/>
    </source>
</evidence>
<protein>
    <recommendedName>
        <fullName evidence="10">Odorant receptor</fullName>
    </recommendedName>
</protein>
<dbReference type="GO" id="GO:0005886">
    <property type="term" value="C:plasma membrane"/>
    <property type="evidence" value="ECO:0007669"/>
    <property type="project" value="UniProtKB-SubCell"/>
</dbReference>
<keyword evidence="5 10" id="KW-0552">Olfaction</keyword>
<feature type="transmembrane region" description="Helical" evidence="10">
    <location>
        <begin position="76"/>
        <end position="94"/>
    </location>
</feature>
<keyword evidence="6 10" id="KW-1133">Transmembrane helix</keyword>
<keyword evidence="4 10" id="KW-0812">Transmembrane</keyword>
<evidence type="ECO:0000256" key="10">
    <source>
        <dbReference type="RuleBase" id="RU351113"/>
    </source>
</evidence>
<accession>A0A857N7P2</accession>
<keyword evidence="7 10" id="KW-0472">Membrane</keyword>
<dbReference type="EMBL" id="MK749027">
    <property type="protein sequence ID" value="QHN69124.1"/>
    <property type="molecule type" value="mRNA"/>
</dbReference>
<sequence>MTENSIEFSSALYDKYTNSSKRILRIVYLWPKTDGKDPFCHRFLGLLYIFNALFCVTCQIYQVCTISKDLSNSLEILGNSTTCFVLLSRGLVFFTRSDTIRKIDTLNRKIWIEEFQDELNREMMTSAARTADILTNLLYYLVLFCSCNFYFAPIISICSQWLHGVAKDDFVHDLPFLIFSNVQDPLYNAIAYVFLSFSAIIVLCYISGVDSCYLVWIQHTRLHIKLLQQDIFRLRQSNDVLRDLRVCVFKHNRIYRNVALINDIYGPIILSLYIFNTLSMCMVLFNILIMKGGASGNFSLYVSYFIVEISSVLLYCYYGNKIIDESVDLCFAAYDIDWYEDRPNNKLTFCNCICIIMTRAQKPVVITACKLADVSLPALTSILKFMLSCFTLLKGLYED</sequence>
<comment type="similarity">
    <text evidence="10">Belongs to the insect chemoreceptor superfamily. Heteromeric odorant receptor channel (TC 1.A.69) family.</text>
</comment>
<organism evidence="11">
    <name type="scientific">Sirex noctilio</name>
    <dbReference type="NCBI Taxonomy" id="36765"/>
    <lineage>
        <taxon>Eukaryota</taxon>
        <taxon>Metazoa</taxon>
        <taxon>Ecdysozoa</taxon>
        <taxon>Arthropoda</taxon>
        <taxon>Hexapoda</taxon>
        <taxon>Insecta</taxon>
        <taxon>Pterygota</taxon>
        <taxon>Neoptera</taxon>
        <taxon>Endopterygota</taxon>
        <taxon>Hymenoptera</taxon>
        <taxon>Siricoidea</taxon>
        <taxon>Siricidae</taxon>
        <taxon>Sirex</taxon>
    </lineage>
</organism>
<reference evidence="11" key="1">
    <citation type="submission" date="2019-04" db="EMBL/GenBank/DDBJ databases">
        <authorList>
            <person name="Guo B."/>
            <person name="Lu P."/>
        </authorList>
    </citation>
    <scope>NUCLEOTIDE SEQUENCE</scope>
</reference>
<evidence type="ECO:0000256" key="3">
    <source>
        <dbReference type="ARBA" id="ARBA00022606"/>
    </source>
</evidence>
<feature type="transmembrane region" description="Helical" evidence="10">
    <location>
        <begin position="301"/>
        <end position="318"/>
    </location>
</feature>
<feature type="transmembrane region" description="Helical" evidence="10">
    <location>
        <begin position="43"/>
        <end position="64"/>
    </location>
</feature>
<evidence type="ECO:0000256" key="8">
    <source>
        <dbReference type="ARBA" id="ARBA00023170"/>
    </source>
</evidence>
<dbReference type="GO" id="GO:0007165">
    <property type="term" value="P:signal transduction"/>
    <property type="evidence" value="ECO:0007669"/>
    <property type="project" value="UniProtKB-KW"/>
</dbReference>
<dbReference type="Pfam" id="PF02949">
    <property type="entry name" value="7tm_6"/>
    <property type="match status" value="1"/>
</dbReference>
<evidence type="ECO:0000256" key="5">
    <source>
        <dbReference type="ARBA" id="ARBA00022725"/>
    </source>
</evidence>
<dbReference type="PANTHER" id="PTHR21137">
    <property type="entry name" value="ODORANT RECEPTOR"/>
    <property type="match status" value="1"/>
</dbReference>
<proteinExistence type="evidence at transcript level"/>
<dbReference type="GO" id="GO:0005549">
    <property type="term" value="F:odorant binding"/>
    <property type="evidence" value="ECO:0007669"/>
    <property type="project" value="InterPro"/>
</dbReference>
<feature type="transmembrane region" description="Helical" evidence="10">
    <location>
        <begin position="137"/>
        <end position="162"/>
    </location>
</feature>
<evidence type="ECO:0000256" key="6">
    <source>
        <dbReference type="ARBA" id="ARBA00022989"/>
    </source>
</evidence>
<dbReference type="AlphaFoldDB" id="A0A857N7P2"/>
<keyword evidence="2" id="KW-1003">Cell membrane</keyword>
<evidence type="ECO:0000256" key="7">
    <source>
        <dbReference type="ARBA" id="ARBA00023136"/>
    </source>
</evidence>
<keyword evidence="3 10" id="KW-0716">Sensory transduction</keyword>
<evidence type="ECO:0000256" key="1">
    <source>
        <dbReference type="ARBA" id="ARBA00004651"/>
    </source>
</evidence>